<evidence type="ECO:0000256" key="3">
    <source>
        <dbReference type="ARBA" id="ARBA00011245"/>
    </source>
</evidence>
<reference evidence="10 11" key="1">
    <citation type="submission" date="2015-10" db="EMBL/GenBank/DDBJ databases">
        <title>Survey of human and primate louse endosymbionts.</title>
        <authorList>
            <person name="Boyd B.M."/>
        </authorList>
    </citation>
    <scope>NUCLEOTIDE SEQUENCE [LARGE SCALE GENOMIC DNA]</scope>
    <source>
        <strain evidence="10 11">PTSK</strain>
    </source>
</reference>
<evidence type="ECO:0000256" key="5">
    <source>
        <dbReference type="ARBA" id="ARBA00022448"/>
    </source>
</evidence>
<sequence length="206" mass="24375">MKRIVFIFQILIIISTNFVISDSSSELLNRLKNVGNFSADFTNKIIDKNSKVIYCSSGKLWFKGLKSLQLYTEHPKRSLLTFEEDIIRFYDFNNNQIIVTSYEDFYVGSIIREIKSKKTCFLKRHLIQQSKDQFFLLKKRKKSSENFCSIEIQKNGRILSLQVTDNNNKLILYNFKNLSNEVKDVNDNKYRFVPDINTIIDDQRRK</sequence>
<dbReference type="SUPFAM" id="SSF89392">
    <property type="entry name" value="Prokaryotic lipoproteins and lipoprotein localization factors"/>
    <property type="match status" value="1"/>
</dbReference>
<comment type="subunit">
    <text evidence="3">Monomer.</text>
</comment>
<dbReference type="KEGG" id="rped:AOQ87_01805"/>
<dbReference type="InterPro" id="IPR029046">
    <property type="entry name" value="LolA/LolB/LppX"/>
</dbReference>
<dbReference type="AlphaFoldDB" id="A0A1V0HKN1"/>
<comment type="similarity">
    <text evidence="2">Belongs to the LolA family.</text>
</comment>
<keyword evidence="9" id="KW-0143">Chaperone</keyword>
<proteinExistence type="inferred from homology"/>
<keyword evidence="6" id="KW-0732">Signal</keyword>
<dbReference type="PANTHER" id="PTHR35869:SF1">
    <property type="entry name" value="OUTER-MEMBRANE LIPOPROTEIN CARRIER PROTEIN"/>
    <property type="match status" value="1"/>
</dbReference>
<dbReference type="Gene3D" id="2.50.20.10">
    <property type="entry name" value="Lipoprotein localisation LolA/LolB/LppX"/>
    <property type="match status" value="1"/>
</dbReference>
<comment type="subcellular location">
    <subcellularLocation>
        <location evidence="1">Periplasm</location>
    </subcellularLocation>
</comment>
<keyword evidence="7" id="KW-0574">Periplasm</keyword>
<gene>
    <name evidence="10" type="ORF">AOQ87_01805</name>
</gene>
<evidence type="ECO:0000256" key="1">
    <source>
        <dbReference type="ARBA" id="ARBA00004418"/>
    </source>
</evidence>
<accession>A0A1V0HKN1</accession>
<dbReference type="InterPro" id="IPR018323">
    <property type="entry name" value="OM_lipoprot_carrier_LolA_Pbac"/>
</dbReference>
<evidence type="ECO:0000256" key="6">
    <source>
        <dbReference type="ARBA" id="ARBA00022729"/>
    </source>
</evidence>
<evidence type="ECO:0000256" key="8">
    <source>
        <dbReference type="ARBA" id="ARBA00022927"/>
    </source>
</evidence>
<dbReference type="PANTHER" id="PTHR35869">
    <property type="entry name" value="OUTER-MEMBRANE LIPOPROTEIN CARRIER PROTEIN"/>
    <property type="match status" value="1"/>
</dbReference>
<evidence type="ECO:0000313" key="10">
    <source>
        <dbReference type="EMBL" id="ARC53385.1"/>
    </source>
</evidence>
<dbReference type="Proteomes" id="UP000242793">
    <property type="component" value="Chromosome"/>
</dbReference>
<dbReference type="EMBL" id="CP012839">
    <property type="protein sequence ID" value="ARC53385.1"/>
    <property type="molecule type" value="Genomic_DNA"/>
</dbReference>
<name>A0A1V0HKN1_9ENTR</name>
<evidence type="ECO:0000256" key="7">
    <source>
        <dbReference type="ARBA" id="ARBA00022764"/>
    </source>
</evidence>
<organism evidence="10 11">
    <name type="scientific">Candidatus Riesia pediculischaeffi</name>
    <dbReference type="NCBI Taxonomy" id="428411"/>
    <lineage>
        <taxon>Bacteria</taxon>
        <taxon>Pseudomonadati</taxon>
        <taxon>Pseudomonadota</taxon>
        <taxon>Gammaproteobacteria</taxon>
        <taxon>Enterobacterales</taxon>
        <taxon>Enterobacteriaceae</taxon>
        <taxon>Candidatus Riesia</taxon>
    </lineage>
</organism>
<evidence type="ECO:0000313" key="11">
    <source>
        <dbReference type="Proteomes" id="UP000242793"/>
    </source>
</evidence>
<keyword evidence="8" id="KW-0653">Protein transport</keyword>
<dbReference type="InterPro" id="IPR004564">
    <property type="entry name" value="OM_lipoprot_carrier_LolA-like"/>
</dbReference>
<dbReference type="RefSeq" id="WP_080626597.1">
    <property type="nucleotide sequence ID" value="NZ_CP012839.1"/>
</dbReference>
<dbReference type="CDD" id="cd16325">
    <property type="entry name" value="LolA"/>
    <property type="match status" value="1"/>
</dbReference>
<dbReference type="STRING" id="428411.AOQ87_01805"/>
<keyword evidence="11" id="KW-1185">Reference proteome</keyword>
<dbReference type="NCBIfam" id="TIGR00547">
    <property type="entry name" value="lolA"/>
    <property type="match status" value="1"/>
</dbReference>
<evidence type="ECO:0000256" key="2">
    <source>
        <dbReference type="ARBA" id="ARBA00007615"/>
    </source>
</evidence>
<dbReference type="Pfam" id="PF03548">
    <property type="entry name" value="LolA"/>
    <property type="match status" value="1"/>
</dbReference>
<evidence type="ECO:0000256" key="9">
    <source>
        <dbReference type="ARBA" id="ARBA00023186"/>
    </source>
</evidence>
<dbReference type="GO" id="GO:0042597">
    <property type="term" value="C:periplasmic space"/>
    <property type="evidence" value="ECO:0007669"/>
    <property type="project" value="UniProtKB-SubCell"/>
</dbReference>
<keyword evidence="5" id="KW-0813">Transport</keyword>
<dbReference type="GO" id="GO:0042953">
    <property type="term" value="P:lipoprotein transport"/>
    <property type="evidence" value="ECO:0007669"/>
    <property type="project" value="InterPro"/>
</dbReference>
<protein>
    <recommendedName>
        <fullName evidence="4">Outer-membrane lipoprotein carrier protein</fullName>
    </recommendedName>
</protein>
<evidence type="ECO:0000256" key="4">
    <source>
        <dbReference type="ARBA" id="ARBA00014035"/>
    </source>
</evidence>